<dbReference type="AlphaFoldDB" id="A0A1H6F1V9"/>
<gene>
    <name evidence="1" type="ORF">SAMN05444920_13393</name>
</gene>
<evidence type="ECO:0000313" key="2">
    <source>
        <dbReference type="Proteomes" id="UP000236732"/>
    </source>
</evidence>
<evidence type="ECO:0000313" key="1">
    <source>
        <dbReference type="EMBL" id="SEH03189.1"/>
    </source>
</evidence>
<sequence>MRELLEIHDAAGADSVFVLALDDFPHRPDGDPRDDLDLAAPASTSAVIVTRMAGNVKRGIVGCRSPKRHIRMIRRRLPDTR</sequence>
<proteinExistence type="predicted"/>
<keyword evidence="2" id="KW-1185">Reference proteome</keyword>
<reference evidence="1 2" key="1">
    <citation type="submission" date="2016-10" db="EMBL/GenBank/DDBJ databases">
        <authorList>
            <person name="de Groot N.N."/>
        </authorList>
    </citation>
    <scope>NUCLEOTIDE SEQUENCE [LARGE SCALE GENOMIC DNA]</scope>
    <source>
        <strain evidence="1 2">CGMCC 4.7037</strain>
    </source>
</reference>
<accession>A0A1H6F1V9</accession>
<dbReference type="RefSeq" id="WP_200824933.1">
    <property type="nucleotide sequence ID" value="NZ_FNVT01000033.1"/>
</dbReference>
<dbReference type="Proteomes" id="UP000236732">
    <property type="component" value="Unassembled WGS sequence"/>
</dbReference>
<organism evidence="1 2">
    <name type="scientific">Nonomuraea solani</name>
    <dbReference type="NCBI Taxonomy" id="1144553"/>
    <lineage>
        <taxon>Bacteria</taxon>
        <taxon>Bacillati</taxon>
        <taxon>Actinomycetota</taxon>
        <taxon>Actinomycetes</taxon>
        <taxon>Streptosporangiales</taxon>
        <taxon>Streptosporangiaceae</taxon>
        <taxon>Nonomuraea</taxon>
    </lineage>
</organism>
<protein>
    <submittedName>
        <fullName evidence="1">Uncharacterized protein</fullName>
    </submittedName>
</protein>
<name>A0A1H6F1V9_9ACTN</name>
<dbReference type="EMBL" id="FNVT01000033">
    <property type="protein sequence ID" value="SEH03189.1"/>
    <property type="molecule type" value="Genomic_DNA"/>
</dbReference>